<feature type="transmembrane region" description="Helical" evidence="5">
    <location>
        <begin position="30"/>
        <end position="48"/>
    </location>
</feature>
<sequence length="446" mass="48348">MSRASRLPYVLLLLTVGVTSTPLIPISSSARPLTLLLALPVLLLHILNRRGFGRGALNVFVGLLAFYLVFLQLFVLVNPNPQINFIFKGQSYFQDIFSALLTVVVFLLHYFAFRAAFVYLGAARATAWVIYGVAVSALVGVLQWILNQAGLAELSHRVTSVFSVSAIVWRDRVRGLAFEPSWLASQITVFLIPLLAYRYLVVMKPVTVFALGGRRVGVGAVLAGIGVLALAMTFSRGGLAALLGTAMMVLLYLTKNVNRVRNIVRATLIAMAVVVTAYGVSNNAYVASALGGLQQAGDVQTAFATANAGPRFAAWEAAADTFSQHPYFGVGLGLQHRYFAASPPRWAVSLPEVQAWLNPAVPDRGNPKNLLLKLLSESGLVGAILFAATFMVALIQGRNWTLALFMLPGLLVDFFSLDSLALITCPLALVLFSEVSYARKRRYNQL</sequence>
<comment type="subcellular location">
    <subcellularLocation>
        <location evidence="1">Membrane</location>
        <topology evidence="1">Multi-pass membrane protein</topology>
    </subcellularLocation>
</comment>
<dbReference type="InterPro" id="IPR007016">
    <property type="entry name" value="O-antigen_ligase-rel_domated"/>
</dbReference>
<dbReference type="RefSeq" id="WP_165794242.1">
    <property type="nucleotide sequence ID" value="NZ_BFAG01000012.1"/>
</dbReference>
<evidence type="ECO:0000256" key="1">
    <source>
        <dbReference type="ARBA" id="ARBA00004141"/>
    </source>
</evidence>
<evidence type="ECO:0000259" key="6">
    <source>
        <dbReference type="Pfam" id="PF04932"/>
    </source>
</evidence>
<dbReference type="Proteomes" id="UP000236569">
    <property type="component" value="Unassembled WGS sequence"/>
</dbReference>
<keyword evidence="4 5" id="KW-0472">Membrane</keyword>
<evidence type="ECO:0000313" key="7">
    <source>
        <dbReference type="EMBL" id="GBF07025.1"/>
    </source>
</evidence>
<evidence type="ECO:0000256" key="4">
    <source>
        <dbReference type="ARBA" id="ARBA00023136"/>
    </source>
</evidence>
<feature type="transmembrane region" description="Helical" evidence="5">
    <location>
        <begin position="212"/>
        <end position="231"/>
    </location>
</feature>
<feature type="transmembrane region" description="Helical" evidence="5">
    <location>
        <begin position="182"/>
        <end position="200"/>
    </location>
</feature>
<dbReference type="GO" id="GO:0016020">
    <property type="term" value="C:membrane"/>
    <property type="evidence" value="ECO:0007669"/>
    <property type="project" value="UniProtKB-SubCell"/>
</dbReference>
<feature type="transmembrane region" description="Helical" evidence="5">
    <location>
        <begin position="125"/>
        <end position="146"/>
    </location>
</feature>
<evidence type="ECO:0000256" key="3">
    <source>
        <dbReference type="ARBA" id="ARBA00022989"/>
    </source>
</evidence>
<feature type="transmembrane region" description="Helical" evidence="5">
    <location>
        <begin position="402"/>
        <end position="432"/>
    </location>
</feature>
<feature type="transmembrane region" description="Helical" evidence="5">
    <location>
        <begin position="55"/>
        <end position="76"/>
    </location>
</feature>
<proteinExistence type="predicted"/>
<name>A0A2I9E0L2_9DEIO</name>
<feature type="transmembrane region" description="Helical" evidence="5">
    <location>
        <begin position="374"/>
        <end position="396"/>
    </location>
</feature>
<feature type="domain" description="O-antigen ligase-related" evidence="6">
    <location>
        <begin position="224"/>
        <end position="387"/>
    </location>
</feature>
<dbReference type="PANTHER" id="PTHR37422:SF13">
    <property type="entry name" value="LIPOPOLYSACCHARIDE BIOSYNTHESIS PROTEIN PA4999-RELATED"/>
    <property type="match status" value="1"/>
</dbReference>
<keyword evidence="8" id="KW-1185">Reference proteome</keyword>
<comment type="caution">
    <text evidence="7">The sequence shown here is derived from an EMBL/GenBank/DDBJ whole genome shotgun (WGS) entry which is preliminary data.</text>
</comment>
<evidence type="ECO:0000256" key="5">
    <source>
        <dbReference type="SAM" id="Phobius"/>
    </source>
</evidence>
<protein>
    <recommendedName>
        <fullName evidence="6">O-antigen ligase-related domain-containing protein</fullName>
    </recommendedName>
</protein>
<reference evidence="8" key="1">
    <citation type="submission" date="2018-01" db="EMBL/GenBank/DDBJ databases">
        <title>Draft Genome Sequence of the Radioresistant Bacterium Deinococcus aerius TR0125, Isolated from the Higher Atmosphere above Japan.</title>
        <authorList>
            <person name="Satoh K."/>
            <person name="Arai H."/>
            <person name="Sanzen T."/>
            <person name="Kawaguchi Y."/>
            <person name="Hayashi H."/>
            <person name="Yokobori S."/>
            <person name="Yamagishi A."/>
            <person name="Oono Y."/>
            <person name="Narumi I."/>
        </authorList>
    </citation>
    <scope>NUCLEOTIDE SEQUENCE [LARGE SCALE GENOMIC DNA]</scope>
    <source>
        <strain evidence="8">TR0125</strain>
    </source>
</reference>
<accession>A0A2I9E0L2</accession>
<organism evidence="7 8">
    <name type="scientific">Deinococcus aerius</name>
    <dbReference type="NCBI Taxonomy" id="200253"/>
    <lineage>
        <taxon>Bacteria</taxon>
        <taxon>Thermotogati</taxon>
        <taxon>Deinococcota</taxon>
        <taxon>Deinococci</taxon>
        <taxon>Deinococcales</taxon>
        <taxon>Deinococcaceae</taxon>
        <taxon>Deinococcus</taxon>
    </lineage>
</organism>
<dbReference type="Pfam" id="PF04932">
    <property type="entry name" value="Wzy_C"/>
    <property type="match status" value="1"/>
</dbReference>
<evidence type="ECO:0000256" key="2">
    <source>
        <dbReference type="ARBA" id="ARBA00022692"/>
    </source>
</evidence>
<dbReference type="InterPro" id="IPR051533">
    <property type="entry name" value="WaaL-like"/>
</dbReference>
<dbReference type="PANTHER" id="PTHR37422">
    <property type="entry name" value="TEICHURONIC ACID BIOSYNTHESIS PROTEIN TUAE"/>
    <property type="match status" value="1"/>
</dbReference>
<keyword evidence="2 5" id="KW-0812">Transmembrane</keyword>
<feature type="transmembrane region" description="Helical" evidence="5">
    <location>
        <begin position="96"/>
        <end position="113"/>
    </location>
</feature>
<gene>
    <name evidence="7" type="ORF">DAERI_120018</name>
</gene>
<feature type="transmembrane region" description="Helical" evidence="5">
    <location>
        <begin position="237"/>
        <end position="254"/>
    </location>
</feature>
<dbReference type="EMBL" id="BFAG01000012">
    <property type="protein sequence ID" value="GBF07025.1"/>
    <property type="molecule type" value="Genomic_DNA"/>
</dbReference>
<evidence type="ECO:0000313" key="8">
    <source>
        <dbReference type="Proteomes" id="UP000236569"/>
    </source>
</evidence>
<dbReference type="AlphaFoldDB" id="A0A2I9E0L2"/>
<keyword evidence="3 5" id="KW-1133">Transmembrane helix</keyword>